<dbReference type="OrthoDB" id="7392242at2"/>
<keyword evidence="8 12" id="KW-1133">Transmembrane helix</keyword>
<comment type="similarity">
    <text evidence="2 12">Belongs to the SecG family.</text>
</comment>
<comment type="caution">
    <text evidence="13">The sequence shown here is derived from an EMBL/GenBank/DDBJ whole genome shotgun (WGS) entry which is preliminary data.</text>
</comment>
<keyword evidence="4 12" id="KW-0813">Transport</keyword>
<dbReference type="GO" id="GO:0065002">
    <property type="term" value="P:intracellular protein transmembrane transport"/>
    <property type="evidence" value="ECO:0007669"/>
    <property type="project" value="TreeGrafter"/>
</dbReference>
<keyword evidence="14" id="KW-1185">Reference proteome</keyword>
<evidence type="ECO:0000256" key="10">
    <source>
        <dbReference type="ARBA" id="ARBA00023136"/>
    </source>
</evidence>
<evidence type="ECO:0000256" key="12">
    <source>
        <dbReference type="RuleBase" id="RU365087"/>
    </source>
</evidence>
<dbReference type="GO" id="GO:0015450">
    <property type="term" value="F:protein-transporting ATPase activity"/>
    <property type="evidence" value="ECO:0007669"/>
    <property type="project" value="UniProtKB-UniRule"/>
</dbReference>
<comment type="caution">
    <text evidence="12">Lacks conserved residue(s) required for the propagation of feature annotation.</text>
</comment>
<evidence type="ECO:0000313" key="13">
    <source>
        <dbReference type="EMBL" id="RZI46902.1"/>
    </source>
</evidence>
<keyword evidence="5 12" id="KW-1003">Cell membrane</keyword>
<evidence type="ECO:0000256" key="8">
    <source>
        <dbReference type="ARBA" id="ARBA00022989"/>
    </source>
</evidence>
<dbReference type="RefSeq" id="WP_130153372.1">
    <property type="nucleotide sequence ID" value="NZ_SCFB01000002.1"/>
</dbReference>
<accession>A0A4Q7DJI1</accession>
<dbReference type="EMBL" id="SCFB01000002">
    <property type="protein sequence ID" value="RZI46902.1"/>
    <property type="molecule type" value="Genomic_DNA"/>
</dbReference>
<evidence type="ECO:0000256" key="9">
    <source>
        <dbReference type="ARBA" id="ARBA00023010"/>
    </source>
</evidence>
<comment type="subcellular location">
    <subcellularLocation>
        <location evidence="1 12">Cell membrane</location>
        <topology evidence="1 12">Multi-pass membrane protein</topology>
    </subcellularLocation>
</comment>
<dbReference type="NCBIfam" id="TIGR00810">
    <property type="entry name" value="secG"/>
    <property type="match status" value="1"/>
</dbReference>
<dbReference type="AlphaFoldDB" id="A0A4Q7DJI1"/>
<evidence type="ECO:0000256" key="1">
    <source>
        <dbReference type="ARBA" id="ARBA00004651"/>
    </source>
</evidence>
<dbReference type="GO" id="GO:0005886">
    <property type="term" value="C:plasma membrane"/>
    <property type="evidence" value="ECO:0007669"/>
    <property type="project" value="UniProtKB-SubCell"/>
</dbReference>
<reference evidence="13 14" key="1">
    <citation type="submission" date="2018-10" db="EMBL/GenBank/DDBJ databases">
        <title>An updated phylogeny of the Alphaproteobacteria reveals that the parasitic Rickettsiales and Holosporales have independent origins.</title>
        <authorList>
            <person name="Munoz-Gomez S.A."/>
            <person name="Hess S."/>
            <person name="Burger G."/>
            <person name="Lang B.F."/>
            <person name="Susko E."/>
            <person name="Slamovits C.H."/>
            <person name="Roger A.J."/>
        </authorList>
    </citation>
    <scope>NUCLEOTIDE SEQUENCE [LARGE SCALE GENOMIC DNA]</scope>
    <source>
        <strain evidence="13">HOLO01</strain>
    </source>
</reference>
<organism evidence="13 14">
    <name type="scientific">Candidatus Finniella inopinata</name>
    <dbReference type="NCBI Taxonomy" id="1696036"/>
    <lineage>
        <taxon>Bacteria</taxon>
        <taxon>Pseudomonadati</taxon>
        <taxon>Pseudomonadota</taxon>
        <taxon>Alphaproteobacteria</taxon>
        <taxon>Holosporales</taxon>
        <taxon>Candidatus Paracaedibacteraceae</taxon>
        <taxon>Candidatus Finniella</taxon>
    </lineage>
</organism>
<sequence length="95" mass="9810">MNLLLTIHILITISLIGVILLQRSEGGGGLLGGSGSGAGNSMFTARGAANLLTRITAVLAVLFIGNCILMTIITSSQLRQASSLLDTKQSENPKT</sequence>
<evidence type="ECO:0000256" key="11">
    <source>
        <dbReference type="ARBA" id="ARBA00025182"/>
    </source>
</evidence>
<keyword evidence="6 12" id="KW-0812">Transmembrane</keyword>
<protein>
    <recommendedName>
        <fullName evidence="3 12">Protein-export membrane protein SecG</fullName>
    </recommendedName>
</protein>
<keyword evidence="9 12" id="KW-0811">Translocation</keyword>
<dbReference type="GO" id="GO:0009306">
    <property type="term" value="P:protein secretion"/>
    <property type="evidence" value="ECO:0007669"/>
    <property type="project" value="UniProtKB-UniRule"/>
</dbReference>
<dbReference type="Proteomes" id="UP000293550">
    <property type="component" value="Unassembled WGS sequence"/>
</dbReference>
<evidence type="ECO:0000313" key="14">
    <source>
        <dbReference type="Proteomes" id="UP000293550"/>
    </source>
</evidence>
<evidence type="ECO:0000256" key="7">
    <source>
        <dbReference type="ARBA" id="ARBA00022927"/>
    </source>
</evidence>
<dbReference type="PANTHER" id="PTHR34182:SF1">
    <property type="entry name" value="PROTEIN-EXPORT MEMBRANE PROTEIN SECG"/>
    <property type="match status" value="1"/>
</dbReference>
<proteinExistence type="inferred from homology"/>
<comment type="function">
    <text evidence="11 12">Involved in protein export. Participates in an early event of protein translocation.</text>
</comment>
<evidence type="ECO:0000256" key="2">
    <source>
        <dbReference type="ARBA" id="ARBA00008445"/>
    </source>
</evidence>
<feature type="transmembrane region" description="Helical" evidence="12">
    <location>
        <begin position="50"/>
        <end position="73"/>
    </location>
</feature>
<evidence type="ECO:0000256" key="3">
    <source>
        <dbReference type="ARBA" id="ARBA00017876"/>
    </source>
</evidence>
<dbReference type="GO" id="GO:0043952">
    <property type="term" value="P:protein transport by the Sec complex"/>
    <property type="evidence" value="ECO:0007669"/>
    <property type="project" value="TreeGrafter"/>
</dbReference>
<keyword evidence="10 12" id="KW-0472">Membrane</keyword>
<name>A0A4Q7DJI1_9PROT</name>
<dbReference type="PRINTS" id="PR01651">
    <property type="entry name" value="SECGEXPORT"/>
</dbReference>
<dbReference type="InterPro" id="IPR004692">
    <property type="entry name" value="SecG"/>
</dbReference>
<evidence type="ECO:0000256" key="6">
    <source>
        <dbReference type="ARBA" id="ARBA00022692"/>
    </source>
</evidence>
<dbReference type="Pfam" id="PF03840">
    <property type="entry name" value="SecG"/>
    <property type="match status" value="1"/>
</dbReference>
<keyword evidence="7 12" id="KW-0653">Protein transport</keyword>
<evidence type="ECO:0000256" key="5">
    <source>
        <dbReference type="ARBA" id="ARBA00022475"/>
    </source>
</evidence>
<dbReference type="PANTHER" id="PTHR34182">
    <property type="entry name" value="PROTEIN-EXPORT MEMBRANE PROTEIN SECG"/>
    <property type="match status" value="1"/>
</dbReference>
<gene>
    <name evidence="13" type="primary">secG</name>
    <name evidence="13" type="ORF">EQU50_01370</name>
</gene>
<evidence type="ECO:0000256" key="4">
    <source>
        <dbReference type="ARBA" id="ARBA00022448"/>
    </source>
</evidence>